<organism evidence="2 3">
    <name type="scientific">Streptomyces umbrinus</name>
    <dbReference type="NCBI Taxonomy" id="67370"/>
    <lineage>
        <taxon>Bacteria</taxon>
        <taxon>Bacillati</taxon>
        <taxon>Actinomycetota</taxon>
        <taxon>Actinomycetes</taxon>
        <taxon>Kitasatosporales</taxon>
        <taxon>Streptomycetaceae</taxon>
        <taxon>Streptomyces</taxon>
        <taxon>Streptomyces phaeochromogenes group</taxon>
    </lineage>
</organism>
<protein>
    <submittedName>
        <fullName evidence="2">Uncharacterized protein</fullName>
    </submittedName>
</protein>
<dbReference type="RefSeq" id="WP_307530094.1">
    <property type="nucleotide sequence ID" value="NZ_JAUSZI010000002.1"/>
</dbReference>
<evidence type="ECO:0000313" key="3">
    <source>
        <dbReference type="Proteomes" id="UP001230328"/>
    </source>
</evidence>
<sequence>MSAKLGAGGRHGSAGQRQQKGRLRAGIVGGALPVAVGMQTA</sequence>
<proteinExistence type="predicted"/>
<comment type="caution">
    <text evidence="2">The sequence shown here is derived from an EMBL/GenBank/DDBJ whole genome shotgun (WGS) entry which is preliminary data.</text>
</comment>
<feature type="region of interest" description="Disordered" evidence="1">
    <location>
        <begin position="1"/>
        <end position="24"/>
    </location>
</feature>
<reference evidence="2 3" key="1">
    <citation type="submission" date="2023-07" db="EMBL/GenBank/DDBJ databases">
        <title>Comparative genomics of wheat-associated soil bacteria to identify genetic determinants of phenazine resistance.</title>
        <authorList>
            <person name="Mouncey N."/>
        </authorList>
    </citation>
    <scope>NUCLEOTIDE SEQUENCE [LARGE SCALE GENOMIC DNA]</scope>
    <source>
        <strain evidence="2 3">V2I4</strain>
    </source>
</reference>
<keyword evidence="3" id="KW-1185">Reference proteome</keyword>
<evidence type="ECO:0000313" key="2">
    <source>
        <dbReference type="EMBL" id="MDQ1032998.1"/>
    </source>
</evidence>
<evidence type="ECO:0000256" key="1">
    <source>
        <dbReference type="SAM" id="MobiDB-lite"/>
    </source>
</evidence>
<dbReference type="Proteomes" id="UP001230328">
    <property type="component" value="Unassembled WGS sequence"/>
</dbReference>
<gene>
    <name evidence="2" type="ORF">QF035_010580</name>
</gene>
<name>A0ABU0TAZ9_9ACTN</name>
<feature type="compositionally biased region" description="Gly residues" evidence="1">
    <location>
        <begin position="1"/>
        <end position="12"/>
    </location>
</feature>
<dbReference type="EMBL" id="JAUSZI010000002">
    <property type="protein sequence ID" value="MDQ1032998.1"/>
    <property type="molecule type" value="Genomic_DNA"/>
</dbReference>
<accession>A0ABU0TAZ9</accession>